<dbReference type="GO" id="GO:0005886">
    <property type="term" value="C:plasma membrane"/>
    <property type="evidence" value="ECO:0007669"/>
    <property type="project" value="UniProtKB-SubCell"/>
</dbReference>
<evidence type="ECO:0000256" key="3">
    <source>
        <dbReference type="ARBA" id="ARBA00022475"/>
    </source>
</evidence>
<accession>A0A848H1I5</accession>
<evidence type="ECO:0000256" key="5">
    <source>
        <dbReference type="ARBA" id="ARBA00022989"/>
    </source>
</evidence>
<keyword evidence="9" id="KW-1185">Reference proteome</keyword>
<evidence type="ECO:0000256" key="7">
    <source>
        <dbReference type="SAM" id="Phobius"/>
    </source>
</evidence>
<dbReference type="InterPro" id="IPR002528">
    <property type="entry name" value="MATE_fam"/>
</dbReference>
<reference evidence="8 9" key="1">
    <citation type="submission" date="2020-04" db="EMBL/GenBank/DDBJ databases">
        <title>Ramlibacter sp. G-1-2-2 isolated from soil.</title>
        <authorList>
            <person name="Dahal R.H."/>
        </authorList>
    </citation>
    <scope>NUCLEOTIDE SEQUENCE [LARGE SCALE GENOMIC DNA]</scope>
    <source>
        <strain evidence="8 9">G-1-2-2</strain>
    </source>
</reference>
<evidence type="ECO:0000256" key="2">
    <source>
        <dbReference type="ARBA" id="ARBA00022448"/>
    </source>
</evidence>
<name>A0A848H1I5_9BURK</name>
<dbReference type="InterPro" id="IPR052031">
    <property type="entry name" value="Membrane_Transporter-Flippase"/>
</dbReference>
<keyword evidence="2" id="KW-0813">Transport</keyword>
<dbReference type="PANTHER" id="PTHR43549:SF3">
    <property type="entry name" value="MULTIDRUG RESISTANCE PROTEIN YPNP-RELATED"/>
    <property type="match status" value="1"/>
</dbReference>
<feature type="transmembrane region" description="Helical" evidence="7">
    <location>
        <begin position="27"/>
        <end position="56"/>
    </location>
</feature>
<feature type="transmembrane region" description="Helical" evidence="7">
    <location>
        <begin position="175"/>
        <end position="195"/>
    </location>
</feature>
<keyword evidence="3" id="KW-1003">Cell membrane</keyword>
<sequence>MILANILQGLSGTLNNVFVGQMLGTRALAAVAGLFPILFFFISLVIGIGAGASVLIGQAWGAREKHKVKAIAGTALTLGLLLGLAVALFGGAFTRAMLSALGTPADVLPIALGYARTMMLAMPGLLVFILLTQLMRGVGDTVTPLWALLISTSVSCVMTPAFIRGWAGLPQLGVTSAAAASICSFLAALAFLAWFMRRTNHALKPDRELLHALRIDPQLLKLVVKIGLPTGVQMIVISVAEIALLSMVNAYGSNATAAYGAVNQVVNYVQFPALSIAITASILGAQAIGRGHADKLGAITRTGLLLNLVITGVLVLLGYWGSRHLMALFITSEPVIELAQSLLHIMLWSSLVFGFASVLSGVMRASGAVLVPTAISIFCILAIEVPSAWLISRRIGLNGVWVAYPITFVSMLVLQALYYRLVWRKRKIVRMV</sequence>
<evidence type="ECO:0000313" key="9">
    <source>
        <dbReference type="Proteomes" id="UP000541185"/>
    </source>
</evidence>
<keyword evidence="5 7" id="KW-1133">Transmembrane helix</keyword>
<feature type="transmembrane region" description="Helical" evidence="7">
    <location>
        <begin position="68"/>
        <end position="93"/>
    </location>
</feature>
<feature type="transmembrane region" description="Helical" evidence="7">
    <location>
        <begin position="222"/>
        <end position="245"/>
    </location>
</feature>
<dbReference type="PANTHER" id="PTHR43549">
    <property type="entry name" value="MULTIDRUG RESISTANCE PROTEIN YPNP-RELATED"/>
    <property type="match status" value="1"/>
</dbReference>
<feature type="transmembrane region" description="Helical" evidence="7">
    <location>
        <begin position="304"/>
        <end position="322"/>
    </location>
</feature>
<comment type="subcellular location">
    <subcellularLocation>
        <location evidence="1">Cell inner membrane</location>
        <topology evidence="1">Multi-pass membrane protein</topology>
    </subcellularLocation>
</comment>
<dbReference type="EMBL" id="JABBFX010000001">
    <property type="protein sequence ID" value="NML44414.1"/>
    <property type="molecule type" value="Genomic_DNA"/>
</dbReference>
<evidence type="ECO:0000313" key="8">
    <source>
        <dbReference type="EMBL" id="NML44414.1"/>
    </source>
</evidence>
<evidence type="ECO:0000256" key="1">
    <source>
        <dbReference type="ARBA" id="ARBA00004429"/>
    </source>
</evidence>
<dbReference type="Proteomes" id="UP000541185">
    <property type="component" value="Unassembled WGS sequence"/>
</dbReference>
<dbReference type="AlphaFoldDB" id="A0A848H1I5"/>
<keyword evidence="6 7" id="KW-0472">Membrane</keyword>
<feature type="transmembrane region" description="Helical" evidence="7">
    <location>
        <begin position="143"/>
        <end position="163"/>
    </location>
</feature>
<dbReference type="PIRSF" id="PIRSF006603">
    <property type="entry name" value="DinF"/>
    <property type="match status" value="1"/>
</dbReference>
<dbReference type="GO" id="GO:0015297">
    <property type="term" value="F:antiporter activity"/>
    <property type="evidence" value="ECO:0007669"/>
    <property type="project" value="InterPro"/>
</dbReference>
<feature type="transmembrane region" description="Helical" evidence="7">
    <location>
        <begin position="265"/>
        <end position="283"/>
    </location>
</feature>
<gene>
    <name evidence="8" type="ORF">HHL11_11670</name>
</gene>
<keyword evidence="4 7" id="KW-0812">Transmembrane</keyword>
<feature type="transmembrane region" description="Helical" evidence="7">
    <location>
        <begin position="401"/>
        <end position="421"/>
    </location>
</feature>
<feature type="transmembrane region" description="Helical" evidence="7">
    <location>
        <begin position="369"/>
        <end position="389"/>
    </location>
</feature>
<dbReference type="Pfam" id="PF01554">
    <property type="entry name" value="MatE"/>
    <property type="match status" value="2"/>
</dbReference>
<protein>
    <submittedName>
        <fullName evidence="8">MATE family efflux transporter</fullName>
    </submittedName>
</protein>
<proteinExistence type="predicted"/>
<feature type="transmembrane region" description="Helical" evidence="7">
    <location>
        <begin position="113"/>
        <end position="131"/>
    </location>
</feature>
<dbReference type="GO" id="GO:0042910">
    <property type="term" value="F:xenobiotic transmembrane transporter activity"/>
    <property type="evidence" value="ECO:0007669"/>
    <property type="project" value="InterPro"/>
</dbReference>
<evidence type="ECO:0000256" key="6">
    <source>
        <dbReference type="ARBA" id="ARBA00023136"/>
    </source>
</evidence>
<feature type="transmembrane region" description="Helical" evidence="7">
    <location>
        <begin position="342"/>
        <end position="362"/>
    </location>
</feature>
<evidence type="ECO:0000256" key="4">
    <source>
        <dbReference type="ARBA" id="ARBA00022692"/>
    </source>
</evidence>
<organism evidence="8 9">
    <name type="scientific">Ramlibacter agri</name>
    <dbReference type="NCBI Taxonomy" id="2728837"/>
    <lineage>
        <taxon>Bacteria</taxon>
        <taxon>Pseudomonadati</taxon>
        <taxon>Pseudomonadota</taxon>
        <taxon>Betaproteobacteria</taxon>
        <taxon>Burkholderiales</taxon>
        <taxon>Comamonadaceae</taxon>
        <taxon>Ramlibacter</taxon>
    </lineage>
</organism>
<dbReference type="InterPro" id="IPR048279">
    <property type="entry name" value="MdtK-like"/>
</dbReference>
<dbReference type="NCBIfam" id="TIGR00797">
    <property type="entry name" value="matE"/>
    <property type="match status" value="1"/>
</dbReference>
<comment type="caution">
    <text evidence="8">The sequence shown here is derived from an EMBL/GenBank/DDBJ whole genome shotgun (WGS) entry which is preliminary data.</text>
</comment>